<reference evidence="6 7" key="1">
    <citation type="submission" date="2014-06" db="EMBL/GenBank/DDBJ databases">
        <title>Shewanella sp. YQH10.</title>
        <authorList>
            <person name="Liu Y."/>
            <person name="Zeng R."/>
        </authorList>
    </citation>
    <scope>NUCLEOTIDE SEQUENCE [LARGE SCALE GENOMIC DNA]</scope>
    <source>
        <strain evidence="6 7">YQH10</strain>
    </source>
</reference>
<sequence length="393" mass="46459">MAHIRVRPNGRIQFDLHLYGRRFREGTKMMATPKNLNQAKATLKQMNAEIDLGTFQYRDYFPRSKKVALFEALQREKHPDRLYPFFDTYANEWFERQKAKWKSSYTSTVRNTLDRYLIPKFGNTLISEVTLAQVDYYRDDLMAEKNPHGERKLSNRRINGILWPLVAILSLAADEFAFTYPLRRYKALKEERADSHPMTMEEVHKFLDKVDIEWRDYFIVRFWTGMRSCEMHGLQWDNIDFNHHLIHIRQNWVNGELGDVKTPKSRRDLRMCDTLLDVFTRLKERNLRRGGDSQFVFTHQGEPLDTHFVSKKLWFPTLKKAELARRRPYETRHTAAVLHIAAHENPLYISHMLGHSDTKLLFNVYAPYVANASRQDGQAFSKLMASGRSAERV</sequence>
<evidence type="ECO:0000313" key="7">
    <source>
        <dbReference type="Proteomes" id="UP000029264"/>
    </source>
</evidence>
<evidence type="ECO:0000256" key="3">
    <source>
        <dbReference type="ARBA" id="ARBA00023125"/>
    </source>
</evidence>
<dbReference type="InterPro" id="IPR002104">
    <property type="entry name" value="Integrase_catalytic"/>
</dbReference>
<keyword evidence="2" id="KW-0229">DNA integration</keyword>
<dbReference type="GO" id="GO:0006310">
    <property type="term" value="P:DNA recombination"/>
    <property type="evidence" value="ECO:0007669"/>
    <property type="project" value="UniProtKB-KW"/>
</dbReference>
<dbReference type="CDD" id="cd01189">
    <property type="entry name" value="INT_ICEBs1_C_like"/>
    <property type="match status" value="1"/>
</dbReference>
<dbReference type="RefSeq" id="WP_037443771.1">
    <property type="nucleotide sequence ID" value="NZ_JPEO01000011.1"/>
</dbReference>
<dbReference type="InterPro" id="IPR013762">
    <property type="entry name" value="Integrase-like_cat_sf"/>
</dbReference>
<dbReference type="Proteomes" id="UP000029264">
    <property type="component" value="Unassembled WGS sequence"/>
</dbReference>
<dbReference type="SUPFAM" id="SSF56349">
    <property type="entry name" value="DNA breaking-rejoining enzymes"/>
    <property type="match status" value="1"/>
</dbReference>
<dbReference type="PROSITE" id="PS51898">
    <property type="entry name" value="TYR_RECOMBINASE"/>
    <property type="match status" value="1"/>
</dbReference>
<dbReference type="InterPro" id="IPR022000">
    <property type="entry name" value="Min27-like_integrase_DNA_bind"/>
</dbReference>
<proteinExistence type="inferred from homology"/>
<dbReference type="AlphaFoldDB" id="A0A094JAF1"/>
<dbReference type="eggNOG" id="COG0582">
    <property type="taxonomic scope" value="Bacteria"/>
</dbReference>
<dbReference type="GO" id="GO:0003677">
    <property type="term" value="F:DNA binding"/>
    <property type="evidence" value="ECO:0007669"/>
    <property type="project" value="UniProtKB-KW"/>
</dbReference>
<evidence type="ECO:0000259" key="5">
    <source>
        <dbReference type="PROSITE" id="PS51898"/>
    </source>
</evidence>
<evidence type="ECO:0000313" key="6">
    <source>
        <dbReference type="EMBL" id="KFZ36850.1"/>
    </source>
</evidence>
<keyword evidence="3" id="KW-0238">DNA-binding</keyword>
<dbReference type="InterPro" id="IPR053876">
    <property type="entry name" value="Phage_int_M"/>
</dbReference>
<dbReference type="Gene3D" id="1.10.150.130">
    <property type="match status" value="1"/>
</dbReference>
<dbReference type="Pfam" id="PF12167">
    <property type="entry name" value="Arm-DNA-bind_2"/>
    <property type="match status" value="1"/>
</dbReference>
<evidence type="ECO:0000256" key="4">
    <source>
        <dbReference type="ARBA" id="ARBA00023172"/>
    </source>
</evidence>
<comment type="caution">
    <text evidence="6">The sequence shown here is derived from an EMBL/GenBank/DDBJ whole genome shotgun (WGS) entry which is preliminary data.</text>
</comment>
<protein>
    <submittedName>
        <fullName evidence="6">Integrase</fullName>
    </submittedName>
</protein>
<dbReference type="InterPro" id="IPR050090">
    <property type="entry name" value="Tyrosine_recombinase_XerCD"/>
</dbReference>
<dbReference type="PANTHER" id="PTHR30349:SF64">
    <property type="entry name" value="PROPHAGE INTEGRASE INTD-RELATED"/>
    <property type="match status" value="1"/>
</dbReference>
<feature type="domain" description="Tyr recombinase" evidence="5">
    <location>
        <begin position="193"/>
        <end position="380"/>
    </location>
</feature>
<keyword evidence="7" id="KW-1185">Reference proteome</keyword>
<dbReference type="InterPro" id="IPR010998">
    <property type="entry name" value="Integrase_recombinase_N"/>
</dbReference>
<evidence type="ECO:0000256" key="2">
    <source>
        <dbReference type="ARBA" id="ARBA00022908"/>
    </source>
</evidence>
<gene>
    <name evidence="6" type="ORF">HR45_13680</name>
</gene>
<accession>A0A094JAF1</accession>
<dbReference type="Pfam" id="PF22022">
    <property type="entry name" value="Phage_int_M"/>
    <property type="match status" value="1"/>
</dbReference>
<comment type="similarity">
    <text evidence="1">Belongs to the 'phage' integrase family.</text>
</comment>
<dbReference type="Pfam" id="PF00589">
    <property type="entry name" value="Phage_integrase"/>
    <property type="match status" value="1"/>
</dbReference>
<dbReference type="InterPro" id="IPR011010">
    <property type="entry name" value="DNA_brk_join_enz"/>
</dbReference>
<evidence type="ECO:0000256" key="1">
    <source>
        <dbReference type="ARBA" id="ARBA00008857"/>
    </source>
</evidence>
<dbReference type="GO" id="GO:0015074">
    <property type="term" value="P:DNA integration"/>
    <property type="evidence" value="ECO:0007669"/>
    <property type="project" value="UniProtKB-KW"/>
</dbReference>
<dbReference type="OrthoDB" id="5391994at2"/>
<name>A0A094JAF1_9GAMM</name>
<dbReference type="Gene3D" id="1.10.443.10">
    <property type="entry name" value="Intergrase catalytic core"/>
    <property type="match status" value="1"/>
</dbReference>
<keyword evidence="4" id="KW-0233">DNA recombination</keyword>
<dbReference type="PANTHER" id="PTHR30349">
    <property type="entry name" value="PHAGE INTEGRASE-RELATED"/>
    <property type="match status" value="1"/>
</dbReference>
<organism evidence="6 7">
    <name type="scientific">Shewanella mangrovi</name>
    <dbReference type="NCBI Taxonomy" id="1515746"/>
    <lineage>
        <taxon>Bacteria</taxon>
        <taxon>Pseudomonadati</taxon>
        <taxon>Pseudomonadota</taxon>
        <taxon>Gammaproteobacteria</taxon>
        <taxon>Alteromonadales</taxon>
        <taxon>Shewanellaceae</taxon>
        <taxon>Shewanella</taxon>
    </lineage>
</organism>
<dbReference type="EMBL" id="JPEO01000011">
    <property type="protein sequence ID" value="KFZ36850.1"/>
    <property type="molecule type" value="Genomic_DNA"/>
</dbReference>